<comment type="caution">
    <text evidence="2">The sequence shown here is derived from an EMBL/GenBank/DDBJ whole genome shotgun (WGS) entry which is preliminary data.</text>
</comment>
<dbReference type="OrthoDB" id="271325at2759"/>
<organism evidence="2">
    <name type="scientific">Cladocopium goreaui</name>
    <dbReference type="NCBI Taxonomy" id="2562237"/>
    <lineage>
        <taxon>Eukaryota</taxon>
        <taxon>Sar</taxon>
        <taxon>Alveolata</taxon>
        <taxon>Dinophyceae</taxon>
        <taxon>Suessiales</taxon>
        <taxon>Symbiodiniaceae</taxon>
        <taxon>Cladocopium</taxon>
    </lineage>
</organism>
<dbReference type="Pfam" id="PF17207">
    <property type="entry name" value="MCM_OB"/>
    <property type="match status" value="1"/>
</dbReference>
<dbReference type="GO" id="GO:0016787">
    <property type="term" value="F:hydrolase activity"/>
    <property type="evidence" value="ECO:0007669"/>
    <property type="project" value="UniProtKB-KW"/>
</dbReference>
<evidence type="ECO:0000313" key="2">
    <source>
        <dbReference type="EMBL" id="CAI3993016.1"/>
    </source>
</evidence>
<dbReference type="InterPro" id="IPR012340">
    <property type="entry name" value="NA-bd_OB-fold"/>
</dbReference>
<keyword evidence="3" id="KW-0067">ATP-binding</keyword>
<keyword evidence="3" id="KW-0378">Hydrolase</keyword>
<dbReference type="GO" id="GO:0042555">
    <property type="term" value="C:MCM complex"/>
    <property type="evidence" value="ECO:0007669"/>
    <property type="project" value="TreeGrafter"/>
</dbReference>
<dbReference type="PANTHER" id="PTHR11630:SF48">
    <property type="entry name" value="DNA HELICASE MCM9"/>
    <property type="match status" value="1"/>
</dbReference>
<keyword evidence="3" id="KW-0547">Nucleotide-binding</keyword>
<protein>
    <submittedName>
        <fullName evidence="3">DNA helicase MCM9 (Minichromosome maintenanc e 9)</fullName>
    </submittedName>
</protein>
<dbReference type="GO" id="GO:0005524">
    <property type="term" value="F:ATP binding"/>
    <property type="evidence" value="ECO:0007669"/>
    <property type="project" value="InterPro"/>
</dbReference>
<dbReference type="AlphaFoldDB" id="A0A9P1CKD1"/>
<dbReference type="PANTHER" id="PTHR11630">
    <property type="entry name" value="DNA REPLICATION LICENSING FACTOR MCM FAMILY MEMBER"/>
    <property type="match status" value="1"/>
</dbReference>
<evidence type="ECO:0000313" key="4">
    <source>
        <dbReference type="Proteomes" id="UP001152797"/>
    </source>
</evidence>
<proteinExistence type="predicted"/>
<dbReference type="SUPFAM" id="SSF50249">
    <property type="entry name" value="Nucleic acid-binding proteins"/>
    <property type="match status" value="1"/>
</dbReference>
<dbReference type="GO" id="GO:0017116">
    <property type="term" value="F:single-stranded DNA helicase activity"/>
    <property type="evidence" value="ECO:0007669"/>
    <property type="project" value="TreeGrafter"/>
</dbReference>
<feature type="non-terminal residue" evidence="2">
    <location>
        <position position="1"/>
    </location>
</feature>
<evidence type="ECO:0000259" key="1">
    <source>
        <dbReference type="Pfam" id="PF17207"/>
    </source>
</evidence>
<dbReference type="Proteomes" id="UP001152797">
    <property type="component" value="Unassembled WGS sequence"/>
</dbReference>
<gene>
    <name evidence="2" type="ORF">C1SCF055_LOCUS19801</name>
</gene>
<dbReference type="GO" id="GO:0005634">
    <property type="term" value="C:nucleus"/>
    <property type="evidence" value="ECO:0007669"/>
    <property type="project" value="UniProtKB-SubCell"/>
</dbReference>
<reference evidence="2" key="1">
    <citation type="submission" date="2022-10" db="EMBL/GenBank/DDBJ databases">
        <authorList>
            <person name="Chen Y."/>
            <person name="Dougan E. K."/>
            <person name="Chan C."/>
            <person name="Rhodes N."/>
            <person name="Thang M."/>
        </authorList>
    </citation>
    <scope>NUCLEOTIDE SEQUENCE</scope>
</reference>
<keyword evidence="4" id="KW-1185">Reference proteome</keyword>
<dbReference type="InterPro" id="IPR033762">
    <property type="entry name" value="MCM_OB"/>
</dbReference>
<dbReference type="EMBL" id="CAMXCT030001780">
    <property type="protein sequence ID" value="CAL4780328.1"/>
    <property type="molecule type" value="Genomic_DNA"/>
</dbReference>
<name>A0A9P1CKD1_9DINO</name>
<dbReference type="InterPro" id="IPR031327">
    <property type="entry name" value="MCM"/>
</dbReference>
<dbReference type="Gene3D" id="2.40.50.140">
    <property type="entry name" value="Nucleic acid-binding proteins"/>
    <property type="match status" value="1"/>
</dbReference>
<keyword evidence="3" id="KW-0347">Helicase</keyword>
<dbReference type="GO" id="GO:0000724">
    <property type="term" value="P:double-strand break repair via homologous recombination"/>
    <property type="evidence" value="ECO:0007669"/>
    <property type="project" value="TreeGrafter"/>
</dbReference>
<accession>A0A9P1CKD1</accession>
<evidence type="ECO:0000313" key="3">
    <source>
        <dbReference type="EMBL" id="CAL4780328.1"/>
    </source>
</evidence>
<sequence length="249" mass="27530">QCGHSFGCRASAACGYDFEVPRECPGGQKQTKWDPKAKRPKVSKCHSKLFASLPHDETCMADFQEIRVQDDMQAMGVGVVPQSCAVTVFGDLVGVAQPGDAVMVEGLVFQRWRPTWQGKRVEVEMFIEATNVERLSRDASDCGKVMPETEDTFRRFWSDYGHDEWQGRAALVTSTAPWLSGLPVPKLALLLTLVGGSAQGSTPSSSARERGCSSLRQFIFQPRGPSGHSWFRKARFAMALFSPFFMQLG</sequence>
<dbReference type="GO" id="GO:0003697">
    <property type="term" value="F:single-stranded DNA binding"/>
    <property type="evidence" value="ECO:0007669"/>
    <property type="project" value="TreeGrafter"/>
</dbReference>
<reference evidence="3 4" key="2">
    <citation type="submission" date="2024-05" db="EMBL/GenBank/DDBJ databases">
        <authorList>
            <person name="Chen Y."/>
            <person name="Shah S."/>
            <person name="Dougan E. K."/>
            <person name="Thang M."/>
            <person name="Chan C."/>
        </authorList>
    </citation>
    <scope>NUCLEOTIDE SEQUENCE [LARGE SCALE GENOMIC DNA]</scope>
</reference>
<dbReference type="EMBL" id="CAMXCT010001780">
    <property type="protein sequence ID" value="CAI3993016.1"/>
    <property type="molecule type" value="Genomic_DNA"/>
</dbReference>
<feature type="domain" description="MCM OB" evidence="1">
    <location>
        <begin position="14"/>
        <end position="108"/>
    </location>
</feature>
<dbReference type="EMBL" id="CAMXCT020001780">
    <property type="protein sequence ID" value="CAL1146391.1"/>
    <property type="molecule type" value="Genomic_DNA"/>
</dbReference>